<gene>
    <name evidence="1" type="ORF">Hypma_012249</name>
</gene>
<dbReference type="AlphaFoldDB" id="A0A369JEQ7"/>
<keyword evidence="2" id="KW-1185">Reference proteome</keyword>
<organism evidence="1 2">
    <name type="scientific">Hypsizygus marmoreus</name>
    <name type="common">White beech mushroom</name>
    <name type="synonym">Agaricus marmoreus</name>
    <dbReference type="NCBI Taxonomy" id="39966"/>
    <lineage>
        <taxon>Eukaryota</taxon>
        <taxon>Fungi</taxon>
        <taxon>Dikarya</taxon>
        <taxon>Basidiomycota</taxon>
        <taxon>Agaricomycotina</taxon>
        <taxon>Agaricomycetes</taxon>
        <taxon>Agaricomycetidae</taxon>
        <taxon>Agaricales</taxon>
        <taxon>Tricholomatineae</taxon>
        <taxon>Lyophyllaceae</taxon>
        <taxon>Hypsizygus</taxon>
    </lineage>
</organism>
<accession>A0A369JEQ7</accession>
<name>A0A369JEQ7_HYPMA</name>
<protein>
    <submittedName>
        <fullName evidence="1">Uncharacterized protein</fullName>
    </submittedName>
</protein>
<reference evidence="1" key="1">
    <citation type="submission" date="2018-04" db="EMBL/GenBank/DDBJ databases">
        <title>Whole genome sequencing of Hypsizygus marmoreus.</title>
        <authorList>
            <person name="Choi I.-G."/>
            <person name="Min B."/>
            <person name="Kim J.-G."/>
            <person name="Kim S."/>
            <person name="Oh Y.-L."/>
            <person name="Kong W.-S."/>
            <person name="Park H."/>
            <person name="Jeong J."/>
            <person name="Song E.-S."/>
        </authorList>
    </citation>
    <scope>NUCLEOTIDE SEQUENCE [LARGE SCALE GENOMIC DNA]</scope>
    <source>
        <strain evidence="1">51987-8</strain>
    </source>
</reference>
<comment type="caution">
    <text evidence="1">The sequence shown here is derived from an EMBL/GenBank/DDBJ whole genome shotgun (WGS) entry which is preliminary data.</text>
</comment>
<dbReference type="Proteomes" id="UP000076154">
    <property type="component" value="Unassembled WGS sequence"/>
</dbReference>
<evidence type="ECO:0000313" key="2">
    <source>
        <dbReference type="Proteomes" id="UP000076154"/>
    </source>
</evidence>
<dbReference type="InParanoid" id="A0A369JEQ7"/>
<proteinExistence type="predicted"/>
<sequence length="254" mass="28529">MECEKDWILWTSDEIEVSIFNRHGVEIRWNAHDGHQIVVRIEAHGLGPNRSMFGSVWYSGWAKKCESQPISLLPLLSSLEPRRYSSFGTITPWPCRVLVTTIQAGRGKCGEISATPAFYPLSFASELCRQRSIVLHLLSKPLPLRRQSNCLIQPYMSDSLFLKLSKPNVAPPLRAGDTIVKIIWHVLDPVPRLRLLCSHSQIQRSDPPSPTNLRAYASCLPAARAEPRPHCDVGALITKEDTGRRVHRDAVAPD</sequence>
<dbReference type="EMBL" id="LUEZ02000058">
    <property type="protein sequence ID" value="RDB20649.1"/>
    <property type="molecule type" value="Genomic_DNA"/>
</dbReference>
<evidence type="ECO:0000313" key="1">
    <source>
        <dbReference type="EMBL" id="RDB20649.1"/>
    </source>
</evidence>